<comment type="caution">
    <text evidence="3">The sequence shown here is derived from an EMBL/GenBank/DDBJ whole genome shotgun (WGS) entry which is preliminary data.</text>
</comment>
<proteinExistence type="predicted"/>
<name>A0A498HXU3_MALDO</name>
<evidence type="ECO:0000313" key="4">
    <source>
        <dbReference type="Proteomes" id="UP000290289"/>
    </source>
</evidence>
<keyword evidence="4" id="KW-1185">Reference proteome</keyword>
<dbReference type="PANTHER" id="PTHR47123">
    <property type="entry name" value="F-BOX PROTEIN SKIP23"/>
    <property type="match status" value="1"/>
</dbReference>
<feature type="domain" description="KIB1-4 beta-propeller" evidence="2">
    <location>
        <begin position="114"/>
        <end position="373"/>
    </location>
</feature>
<protein>
    <recommendedName>
        <fullName evidence="5">F-box domain-containing protein</fullName>
    </recommendedName>
</protein>
<evidence type="ECO:0000259" key="1">
    <source>
        <dbReference type="Pfam" id="PF00646"/>
    </source>
</evidence>
<accession>A0A498HXU3</accession>
<dbReference type="Pfam" id="PF00646">
    <property type="entry name" value="F-box"/>
    <property type="match status" value="1"/>
</dbReference>
<evidence type="ECO:0000259" key="2">
    <source>
        <dbReference type="Pfam" id="PF03478"/>
    </source>
</evidence>
<dbReference type="Pfam" id="PF03478">
    <property type="entry name" value="Beta-prop_KIB1-4"/>
    <property type="match status" value="1"/>
</dbReference>
<feature type="domain" description="F-box" evidence="1">
    <location>
        <begin position="32"/>
        <end position="65"/>
    </location>
</feature>
<dbReference type="EMBL" id="RDQH01000341">
    <property type="protein sequence ID" value="RXH74964.1"/>
    <property type="molecule type" value="Genomic_DNA"/>
</dbReference>
<dbReference type="AlphaFoldDB" id="A0A498HXU3"/>
<reference evidence="3 4" key="1">
    <citation type="submission" date="2018-10" db="EMBL/GenBank/DDBJ databases">
        <title>A high-quality apple genome assembly.</title>
        <authorList>
            <person name="Hu J."/>
        </authorList>
    </citation>
    <scope>NUCLEOTIDE SEQUENCE [LARGE SCALE GENOMIC DNA]</scope>
    <source>
        <strain evidence="4">cv. HFTH1</strain>
        <tissue evidence="3">Young leaf</tissue>
    </source>
</reference>
<evidence type="ECO:0008006" key="5">
    <source>
        <dbReference type="Google" id="ProtNLM"/>
    </source>
</evidence>
<evidence type="ECO:0000313" key="3">
    <source>
        <dbReference type="EMBL" id="RXH74964.1"/>
    </source>
</evidence>
<dbReference type="InterPro" id="IPR051304">
    <property type="entry name" value="SCF_F-box_domain"/>
</dbReference>
<dbReference type="Gene3D" id="1.20.1280.50">
    <property type="match status" value="1"/>
</dbReference>
<dbReference type="InterPro" id="IPR001810">
    <property type="entry name" value="F-box_dom"/>
</dbReference>
<dbReference type="PANTHER" id="PTHR47123:SF15">
    <property type="entry name" value="F-BOX PROTEIN SKIP23"/>
    <property type="match status" value="1"/>
</dbReference>
<dbReference type="InterPro" id="IPR005174">
    <property type="entry name" value="KIB1-4_b-propeller"/>
</dbReference>
<dbReference type="Proteomes" id="UP000290289">
    <property type="component" value="Chromosome 15"/>
</dbReference>
<organism evidence="3 4">
    <name type="scientific">Malus domestica</name>
    <name type="common">Apple</name>
    <name type="synonym">Pyrus malus</name>
    <dbReference type="NCBI Taxonomy" id="3750"/>
    <lineage>
        <taxon>Eukaryota</taxon>
        <taxon>Viridiplantae</taxon>
        <taxon>Streptophyta</taxon>
        <taxon>Embryophyta</taxon>
        <taxon>Tracheophyta</taxon>
        <taxon>Spermatophyta</taxon>
        <taxon>Magnoliopsida</taxon>
        <taxon>eudicotyledons</taxon>
        <taxon>Gunneridae</taxon>
        <taxon>Pentapetalae</taxon>
        <taxon>rosids</taxon>
        <taxon>fabids</taxon>
        <taxon>Rosales</taxon>
        <taxon>Rosaceae</taxon>
        <taxon>Amygdaloideae</taxon>
        <taxon>Maleae</taxon>
        <taxon>Malus</taxon>
    </lineage>
</organism>
<gene>
    <name evidence="3" type="ORF">DVH24_029685</name>
</gene>
<sequence>MSKNPRLQVPCSSENTTTYKIDRLDMASGADNIPHELLANIGNRLNTKTDVSRFRAVCKSWRSSIPPFKNLLQLPSEVWFAVGEDGIDSYCVGFTLVESAVYHIAPPADDDPRKRGWLINVKEVGTDQLSEQPTHRMLHPLSRLFGGQPKSLPKVFNLMEFRVFEVAKMYSLVYDHEMPDDHLKVAASLNLDFPAVMAIDPFGTLYYGELGGDVVECINFPLKLDDLYPGFQDVIFYKGRFCAVCRDGRSVGVDSCLNTELIASPLATSSCHDDKRKKKLVESLGELLLVDMYLYGKPLDFTFEIFKLDAHKKQWAKLEAQALDDRILVLGDDGCYSLSARDFPGVEGRCIYFKEASYKCNELENMSGEIAVYSLDSGRVSQITDFPGLNIFCPPTTWRWRIMNKAARKRKMW</sequence>